<dbReference type="InterPro" id="IPR006059">
    <property type="entry name" value="SBP"/>
</dbReference>
<proteinExistence type="predicted"/>
<dbReference type="PANTHER" id="PTHR43649:SF12">
    <property type="entry name" value="DIACETYLCHITOBIOSE BINDING PROTEIN DASA"/>
    <property type="match status" value="1"/>
</dbReference>
<dbReference type="EMBL" id="AP027732">
    <property type="protein sequence ID" value="BDZ48861.1"/>
    <property type="molecule type" value="Genomic_DNA"/>
</dbReference>
<evidence type="ECO:0000313" key="2">
    <source>
        <dbReference type="EMBL" id="BDZ48861.1"/>
    </source>
</evidence>
<sequence length="434" mass="45915">MKFSTLAAGAVAVALAVSLVGCSSSNSTGGAKKPDKLVILTTNSPSEKALQATGKLYTKKTGIDIQFVDVPYDQLATKLVLAGKSKTSTFDVAMLDPLYLATVAPSGGLLPLDKHLAKDSTYDYSDFPASLKDYPKYKGVTYGLPLSTEPYVQLYRTDLYKKAGITPATTWDQLNSNVKATTSPGSSQYGYAGWYGAQGASAEPYLERLYEYGGRLLDPKTSEPLLNTAVAKKAMKDFLELTADSPEATISGGSPDAATQFSQIPVALDIAPSGWYSTVADPGTSKAAGKVGVAPVPSQAIGKYAPKGILKGWMVGISAQSKYEDASWDFLSFALSKSNVQTFIDSGSPVVARTSTLDDAKYQNQLPYLQYLKPGVVNGVPLPAIPELLPLAVALGNGINSMATQGSKANVDSSMDSLNQKLRQILVDSGRLKK</sequence>
<name>A0ABM8GKF4_9MICO</name>
<keyword evidence="1" id="KW-0732">Signal</keyword>
<organism evidence="2 3">
    <name type="scientific">Frondihabitans sucicola</name>
    <dbReference type="NCBI Taxonomy" id="1268041"/>
    <lineage>
        <taxon>Bacteria</taxon>
        <taxon>Bacillati</taxon>
        <taxon>Actinomycetota</taxon>
        <taxon>Actinomycetes</taxon>
        <taxon>Micrococcales</taxon>
        <taxon>Microbacteriaceae</taxon>
        <taxon>Frondihabitans</taxon>
    </lineage>
</organism>
<keyword evidence="3" id="KW-1185">Reference proteome</keyword>
<dbReference type="RefSeq" id="WP_286345769.1">
    <property type="nucleotide sequence ID" value="NZ_AP027732.1"/>
</dbReference>
<dbReference type="Pfam" id="PF01547">
    <property type="entry name" value="SBP_bac_1"/>
    <property type="match status" value="1"/>
</dbReference>
<dbReference type="InterPro" id="IPR050490">
    <property type="entry name" value="Bact_solute-bd_prot1"/>
</dbReference>
<dbReference type="SUPFAM" id="SSF53850">
    <property type="entry name" value="Periplasmic binding protein-like II"/>
    <property type="match status" value="1"/>
</dbReference>
<dbReference type="PANTHER" id="PTHR43649">
    <property type="entry name" value="ARABINOSE-BINDING PROTEIN-RELATED"/>
    <property type="match status" value="1"/>
</dbReference>
<gene>
    <name evidence="2" type="ORF">GCM10025867_11020</name>
</gene>
<dbReference type="CDD" id="cd13585">
    <property type="entry name" value="PBP2_TMBP_like"/>
    <property type="match status" value="1"/>
</dbReference>
<dbReference type="Gene3D" id="3.40.190.10">
    <property type="entry name" value="Periplasmic binding protein-like II"/>
    <property type="match status" value="2"/>
</dbReference>
<evidence type="ECO:0000313" key="3">
    <source>
        <dbReference type="Proteomes" id="UP001321486"/>
    </source>
</evidence>
<accession>A0ABM8GKF4</accession>
<reference evidence="3" key="1">
    <citation type="journal article" date="2019" name="Int. J. Syst. Evol. Microbiol.">
        <title>The Global Catalogue of Microorganisms (GCM) 10K type strain sequencing project: providing services to taxonomists for standard genome sequencing and annotation.</title>
        <authorList>
            <consortium name="The Broad Institute Genomics Platform"/>
            <consortium name="The Broad Institute Genome Sequencing Center for Infectious Disease"/>
            <person name="Wu L."/>
            <person name="Ma J."/>
        </authorList>
    </citation>
    <scope>NUCLEOTIDE SEQUENCE [LARGE SCALE GENOMIC DNA]</scope>
    <source>
        <strain evidence="3">NBRC 108728</strain>
    </source>
</reference>
<feature type="signal peptide" evidence="1">
    <location>
        <begin position="1"/>
        <end position="29"/>
    </location>
</feature>
<dbReference type="PROSITE" id="PS51257">
    <property type="entry name" value="PROKAR_LIPOPROTEIN"/>
    <property type="match status" value="1"/>
</dbReference>
<feature type="chain" id="PRO_5046372094" evidence="1">
    <location>
        <begin position="30"/>
        <end position="434"/>
    </location>
</feature>
<protein>
    <submittedName>
        <fullName evidence="2">Sugar ABC transporter substrate-binding protein</fullName>
    </submittedName>
</protein>
<evidence type="ECO:0000256" key="1">
    <source>
        <dbReference type="SAM" id="SignalP"/>
    </source>
</evidence>
<dbReference type="Proteomes" id="UP001321486">
    <property type="component" value="Chromosome"/>
</dbReference>